<evidence type="ECO:0000313" key="1">
    <source>
        <dbReference type="EMBL" id="QDU45229.1"/>
    </source>
</evidence>
<dbReference type="EMBL" id="CP036276">
    <property type="protein sequence ID" value="QDU45229.1"/>
    <property type="molecule type" value="Genomic_DNA"/>
</dbReference>
<evidence type="ECO:0008006" key="3">
    <source>
        <dbReference type="Google" id="ProtNLM"/>
    </source>
</evidence>
<organism evidence="1 2">
    <name type="scientific">Symmachiella dynata</name>
    <dbReference type="NCBI Taxonomy" id="2527995"/>
    <lineage>
        <taxon>Bacteria</taxon>
        <taxon>Pseudomonadati</taxon>
        <taxon>Planctomycetota</taxon>
        <taxon>Planctomycetia</taxon>
        <taxon>Planctomycetales</taxon>
        <taxon>Planctomycetaceae</taxon>
        <taxon>Symmachiella</taxon>
    </lineage>
</organism>
<proteinExistence type="predicted"/>
<dbReference type="AlphaFoldDB" id="A0A517ZRW4"/>
<dbReference type="KEGG" id="sdyn:Mal52_37200"/>
<sequence length="264" mass="28564">MQRIIPWMVLFTLVGCNAVRTEMWTRDENDYLHPDSEISPDLDDDLDGIPVMLKVPSHIEVAIKQTLYVHRGKADQSDKLVTVKLNRPDLLVDAQLKYTEKMFLVDPVKVGAGSGAYGFAFSGDSGANVKNANNGSGVGHGYLQSADYQAVDTTITTSATLLNSILSFAPSSAKQSGFVTDDPAFGLTTIERVVAFRRFDLGSPTVDEEVFAFLEEHMNCCHACGNCNVALSSGEQATPAIMESPGLMSASHWDTDEAPTPGQQ</sequence>
<dbReference type="Proteomes" id="UP000319383">
    <property type="component" value="Chromosome"/>
</dbReference>
<evidence type="ECO:0000313" key="2">
    <source>
        <dbReference type="Proteomes" id="UP000319383"/>
    </source>
</evidence>
<dbReference type="PROSITE" id="PS51257">
    <property type="entry name" value="PROKAR_LIPOPROTEIN"/>
    <property type="match status" value="1"/>
</dbReference>
<name>A0A517ZRW4_9PLAN</name>
<reference evidence="1 2" key="1">
    <citation type="submission" date="2019-02" db="EMBL/GenBank/DDBJ databases">
        <title>Deep-cultivation of Planctomycetes and their phenomic and genomic characterization uncovers novel biology.</title>
        <authorList>
            <person name="Wiegand S."/>
            <person name="Jogler M."/>
            <person name="Boedeker C."/>
            <person name="Pinto D."/>
            <person name="Vollmers J."/>
            <person name="Rivas-Marin E."/>
            <person name="Kohn T."/>
            <person name="Peeters S.H."/>
            <person name="Heuer A."/>
            <person name="Rast P."/>
            <person name="Oberbeckmann S."/>
            <person name="Bunk B."/>
            <person name="Jeske O."/>
            <person name="Meyerdierks A."/>
            <person name="Storesund J.E."/>
            <person name="Kallscheuer N."/>
            <person name="Luecker S."/>
            <person name="Lage O.M."/>
            <person name="Pohl T."/>
            <person name="Merkel B.J."/>
            <person name="Hornburger P."/>
            <person name="Mueller R.-W."/>
            <person name="Bruemmer F."/>
            <person name="Labrenz M."/>
            <person name="Spormann A.M."/>
            <person name="Op den Camp H."/>
            <person name="Overmann J."/>
            <person name="Amann R."/>
            <person name="Jetten M.S.M."/>
            <person name="Mascher T."/>
            <person name="Medema M.H."/>
            <person name="Devos D.P."/>
            <person name="Kaster A.-K."/>
            <person name="Ovreas L."/>
            <person name="Rohde M."/>
            <person name="Galperin M.Y."/>
            <person name="Jogler C."/>
        </authorList>
    </citation>
    <scope>NUCLEOTIDE SEQUENCE [LARGE SCALE GENOMIC DNA]</scope>
    <source>
        <strain evidence="1 2">Mal52</strain>
    </source>
</reference>
<gene>
    <name evidence="1" type="ORF">Mal52_37200</name>
</gene>
<protein>
    <recommendedName>
        <fullName evidence="3">Lipoprotein</fullName>
    </recommendedName>
</protein>
<accession>A0A517ZRW4</accession>
<keyword evidence="2" id="KW-1185">Reference proteome</keyword>